<evidence type="ECO:0000256" key="1">
    <source>
        <dbReference type="ARBA" id="ARBA00022737"/>
    </source>
</evidence>
<dbReference type="PANTHER" id="PTHR12696">
    <property type="entry name" value="TIP120"/>
    <property type="match status" value="1"/>
</dbReference>
<dbReference type="InterPro" id="IPR039852">
    <property type="entry name" value="CAND1/CAND2"/>
</dbReference>
<name>A0AA35ZDN5_LACSI</name>
<dbReference type="Proteomes" id="UP001177003">
    <property type="component" value="Chromosome 6"/>
</dbReference>
<dbReference type="GO" id="GO:0010265">
    <property type="term" value="P:SCF complex assembly"/>
    <property type="evidence" value="ECO:0007669"/>
    <property type="project" value="InterPro"/>
</dbReference>
<keyword evidence="1" id="KW-0677">Repeat</keyword>
<organism evidence="3 4">
    <name type="scientific">Lactuca saligna</name>
    <name type="common">Willowleaf lettuce</name>
    <dbReference type="NCBI Taxonomy" id="75948"/>
    <lineage>
        <taxon>Eukaryota</taxon>
        <taxon>Viridiplantae</taxon>
        <taxon>Streptophyta</taxon>
        <taxon>Embryophyta</taxon>
        <taxon>Tracheophyta</taxon>
        <taxon>Spermatophyta</taxon>
        <taxon>Magnoliopsida</taxon>
        <taxon>eudicotyledons</taxon>
        <taxon>Gunneridae</taxon>
        <taxon>Pentapetalae</taxon>
        <taxon>asterids</taxon>
        <taxon>campanulids</taxon>
        <taxon>Asterales</taxon>
        <taxon>Asteraceae</taxon>
        <taxon>Cichorioideae</taxon>
        <taxon>Cichorieae</taxon>
        <taxon>Lactucinae</taxon>
        <taxon>Lactuca</taxon>
    </lineage>
</organism>
<reference evidence="3" key="1">
    <citation type="submission" date="2023-04" db="EMBL/GenBank/DDBJ databases">
        <authorList>
            <person name="Vijverberg K."/>
            <person name="Xiong W."/>
            <person name="Schranz E."/>
        </authorList>
    </citation>
    <scope>NUCLEOTIDE SEQUENCE</scope>
</reference>
<evidence type="ECO:0000256" key="2">
    <source>
        <dbReference type="ARBA" id="ARBA00022786"/>
    </source>
</evidence>
<proteinExistence type="predicted"/>
<evidence type="ECO:0000313" key="4">
    <source>
        <dbReference type="Proteomes" id="UP001177003"/>
    </source>
</evidence>
<dbReference type="Gene3D" id="1.25.10.10">
    <property type="entry name" value="Leucine-rich Repeat Variant"/>
    <property type="match status" value="1"/>
</dbReference>
<keyword evidence="2" id="KW-0833">Ubl conjugation pathway</keyword>
<sequence>MVIFINLVDSGTKSVMKNCPHQAFKTRSCPQEGTTSPAAFTRATVVVAVKYSIVERPEKIDAVLYPEISSFLMLIKDQDRGKLPGGKEIAVKRLSSLSGQDSMVQGKVKKLHWKGEFSLIYFRLCKEIIN</sequence>
<gene>
    <name evidence="3" type="ORF">LSALG_LOCUS29845</name>
</gene>
<dbReference type="AlphaFoldDB" id="A0AA35ZDN5"/>
<protein>
    <submittedName>
        <fullName evidence="3">Uncharacterized protein</fullName>
    </submittedName>
</protein>
<dbReference type="InterPro" id="IPR011989">
    <property type="entry name" value="ARM-like"/>
</dbReference>
<keyword evidence="4" id="KW-1185">Reference proteome</keyword>
<accession>A0AA35ZDN5</accession>
<dbReference type="EMBL" id="OX465082">
    <property type="protein sequence ID" value="CAI9290660.1"/>
    <property type="molecule type" value="Genomic_DNA"/>
</dbReference>
<evidence type="ECO:0000313" key="3">
    <source>
        <dbReference type="EMBL" id="CAI9290660.1"/>
    </source>
</evidence>